<protein>
    <submittedName>
        <fullName evidence="1">Uncharacterized protein</fullName>
    </submittedName>
</protein>
<sequence length="99" mass="10960">MQQHLCAYFYGPSAPVGPREKVQERTCELHWGGARRRKITGHLEARLPAHPLNTGVGPPAGVPHLLWWGGPPFMTGWPPEGQACAWSDGADRALWRVAR</sequence>
<gene>
    <name evidence="1" type="ORF">NDU88_002576</name>
</gene>
<dbReference type="AlphaFoldDB" id="A0AAV7VZQ6"/>
<name>A0AAV7VZQ6_PLEWA</name>
<organism evidence="1 2">
    <name type="scientific">Pleurodeles waltl</name>
    <name type="common">Iberian ribbed newt</name>
    <dbReference type="NCBI Taxonomy" id="8319"/>
    <lineage>
        <taxon>Eukaryota</taxon>
        <taxon>Metazoa</taxon>
        <taxon>Chordata</taxon>
        <taxon>Craniata</taxon>
        <taxon>Vertebrata</taxon>
        <taxon>Euteleostomi</taxon>
        <taxon>Amphibia</taxon>
        <taxon>Batrachia</taxon>
        <taxon>Caudata</taxon>
        <taxon>Salamandroidea</taxon>
        <taxon>Salamandridae</taxon>
        <taxon>Pleurodelinae</taxon>
        <taxon>Pleurodeles</taxon>
    </lineage>
</organism>
<dbReference type="Proteomes" id="UP001066276">
    <property type="component" value="Chromosome 1_2"/>
</dbReference>
<evidence type="ECO:0000313" key="2">
    <source>
        <dbReference type="Proteomes" id="UP001066276"/>
    </source>
</evidence>
<dbReference type="EMBL" id="JANPWB010000002">
    <property type="protein sequence ID" value="KAJ1207184.1"/>
    <property type="molecule type" value="Genomic_DNA"/>
</dbReference>
<comment type="caution">
    <text evidence="1">The sequence shown here is derived from an EMBL/GenBank/DDBJ whole genome shotgun (WGS) entry which is preliminary data.</text>
</comment>
<keyword evidence="2" id="KW-1185">Reference proteome</keyword>
<evidence type="ECO:0000313" key="1">
    <source>
        <dbReference type="EMBL" id="KAJ1207184.1"/>
    </source>
</evidence>
<reference evidence="1" key="1">
    <citation type="journal article" date="2022" name="bioRxiv">
        <title>Sequencing and chromosome-scale assembly of the giantPleurodeles waltlgenome.</title>
        <authorList>
            <person name="Brown T."/>
            <person name="Elewa A."/>
            <person name="Iarovenko S."/>
            <person name="Subramanian E."/>
            <person name="Araus A.J."/>
            <person name="Petzold A."/>
            <person name="Susuki M."/>
            <person name="Suzuki K.-i.T."/>
            <person name="Hayashi T."/>
            <person name="Toyoda A."/>
            <person name="Oliveira C."/>
            <person name="Osipova E."/>
            <person name="Leigh N.D."/>
            <person name="Simon A."/>
            <person name="Yun M.H."/>
        </authorList>
    </citation>
    <scope>NUCLEOTIDE SEQUENCE</scope>
    <source>
        <strain evidence="1">20211129_DDA</strain>
        <tissue evidence="1">Liver</tissue>
    </source>
</reference>
<proteinExistence type="predicted"/>
<accession>A0AAV7VZQ6</accession>